<name>A0A069PHG8_9BURK</name>
<protein>
    <recommendedName>
        <fullName evidence="3">DUF2783 domain-containing protein</fullName>
    </recommendedName>
</protein>
<dbReference type="AlphaFoldDB" id="A0A069PHG8"/>
<evidence type="ECO:0000313" key="1">
    <source>
        <dbReference type="EMBL" id="KDR39344.1"/>
    </source>
</evidence>
<organism evidence="1 2">
    <name type="scientific">Caballeronia glathei</name>
    <dbReference type="NCBI Taxonomy" id="60547"/>
    <lineage>
        <taxon>Bacteria</taxon>
        <taxon>Pseudomonadati</taxon>
        <taxon>Pseudomonadota</taxon>
        <taxon>Betaproteobacteria</taxon>
        <taxon>Burkholderiales</taxon>
        <taxon>Burkholderiaceae</taxon>
        <taxon>Caballeronia</taxon>
    </lineage>
</organism>
<dbReference type="EMBL" id="JFHC01000061">
    <property type="protein sequence ID" value="KDR39344.1"/>
    <property type="molecule type" value="Genomic_DNA"/>
</dbReference>
<dbReference type="Proteomes" id="UP000027466">
    <property type="component" value="Unassembled WGS sequence"/>
</dbReference>
<dbReference type="RefSeq" id="WP_035928715.1">
    <property type="nucleotide sequence ID" value="NZ_CADFFX010000014.1"/>
</dbReference>
<sequence length="59" mass="6380">MTDSELDIVYTRLCNAMTGVGEASASLFLARFALLAIDTIGDRDVSLRLIEEAREGMTG</sequence>
<comment type="caution">
    <text evidence="1">The sequence shown here is derived from an EMBL/GenBank/DDBJ whole genome shotgun (WGS) entry which is preliminary data.</text>
</comment>
<evidence type="ECO:0000313" key="2">
    <source>
        <dbReference type="Proteomes" id="UP000027466"/>
    </source>
</evidence>
<gene>
    <name evidence="1" type="ORF">BG61_33445</name>
</gene>
<keyword evidence="2" id="KW-1185">Reference proteome</keyword>
<proteinExistence type="predicted"/>
<accession>A0A069PHG8</accession>
<dbReference type="STRING" id="60547.GCA_000751215_01772"/>
<reference evidence="1 2" key="1">
    <citation type="submission" date="2014-03" db="EMBL/GenBank/DDBJ databases">
        <title>Draft Genome Sequences of Four Burkholderia Strains.</title>
        <authorList>
            <person name="Liu X.Y."/>
            <person name="Li C.X."/>
            <person name="Xu J.H."/>
        </authorList>
    </citation>
    <scope>NUCLEOTIDE SEQUENCE [LARGE SCALE GENOMIC DNA]</scope>
    <source>
        <strain evidence="1 2">DSM 50014</strain>
    </source>
</reference>
<evidence type="ECO:0008006" key="3">
    <source>
        <dbReference type="Google" id="ProtNLM"/>
    </source>
</evidence>